<dbReference type="PANTHER" id="PTHR12483:SF115">
    <property type="entry name" value="COPPER TRANSPORT PROTEIN"/>
    <property type="match status" value="1"/>
</dbReference>
<evidence type="ECO:0000256" key="2">
    <source>
        <dbReference type="ARBA" id="ARBA00022989"/>
    </source>
</evidence>
<keyword evidence="3 4" id="KW-0472">Membrane</keyword>
<keyword evidence="1 4" id="KW-0812">Transmembrane</keyword>
<dbReference type="InterPro" id="IPR007274">
    <property type="entry name" value="Cop_transporter"/>
</dbReference>
<keyword evidence="4" id="KW-0813">Transport</keyword>
<feature type="transmembrane region" description="Helical" evidence="4">
    <location>
        <begin position="143"/>
        <end position="162"/>
    </location>
</feature>
<dbReference type="Proteomes" id="UP000504634">
    <property type="component" value="Unplaced"/>
</dbReference>
<dbReference type="GO" id="GO:0005375">
    <property type="term" value="F:copper ion transmembrane transporter activity"/>
    <property type="evidence" value="ECO:0007669"/>
    <property type="project" value="UniProtKB-UniRule"/>
</dbReference>
<proteinExistence type="inferred from homology"/>
<name>A0A6J2T3R0_DROLE</name>
<keyword evidence="2 4" id="KW-1133">Transmembrane helix</keyword>
<evidence type="ECO:0000256" key="3">
    <source>
        <dbReference type="ARBA" id="ARBA00023136"/>
    </source>
</evidence>
<keyword evidence="4" id="KW-0186">Copper</keyword>
<accession>A0A6J2T3R0</accession>
<organism evidence="5 6">
    <name type="scientific">Drosophila lebanonensis</name>
    <name type="common">Fruit fly</name>
    <name type="synonym">Scaptodrosophila lebanonensis</name>
    <dbReference type="NCBI Taxonomy" id="7225"/>
    <lineage>
        <taxon>Eukaryota</taxon>
        <taxon>Metazoa</taxon>
        <taxon>Ecdysozoa</taxon>
        <taxon>Arthropoda</taxon>
        <taxon>Hexapoda</taxon>
        <taxon>Insecta</taxon>
        <taxon>Pterygota</taxon>
        <taxon>Neoptera</taxon>
        <taxon>Endopterygota</taxon>
        <taxon>Diptera</taxon>
        <taxon>Brachycera</taxon>
        <taxon>Muscomorpha</taxon>
        <taxon>Ephydroidea</taxon>
        <taxon>Drosophilidae</taxon>
        <taxon>Scaptodrosophila</taxon>
    </lineage>
</organism>
<keyword evidence="5" id="KW-1185">Reference proteome</keyword>
<comment type="similarity">
    <text evidence="4">Belongs to the copper transporter (Ctr) (TC 1.A.56) family. SLC31A subfamily.</text>
</comment>
<keyword evidence="4" id="KW-0406">Ion transport</keyword>
<gene>
    <name evidence="6" type="primary">LOC115620443</name>
</gene>
<dbReference type="AlphaFoldDB" id="A0A6J2T3R0"/>
<dbReference type="GO" id="GO:0016020">
    <property type="term" value="C:membrane"/>
    <property type="evidence" value="ECO:0007669"/>
    <property type="project" value="UniProtKB-SubCell"/>
</dbReference>
<dbReference type="RefSeq" id="XP_030369532.1">
    <property type="nucleotide sequence ID" value="XM_030513672.1"/>
</dbReference>
<sequence>MDHGGDTSNGTFTNPCRMMMYFHTRPCEMILWKGWLPTTVTNFVLSAIAIFLLCFVYEVIKFVREQLLVRDARKDREARRIARELQNKAENNGCSDGCSNAATEFREKSVKERMFASGHLVQTLLNMIQITISYLIMLIIMLYNYWLCLAIILGLGMGYVFFGWVKKDPDASECCP</sequence>
<evidence type="ECO:0000313" key="5">
    <source>
        <dbReference type="Proteomes" id="UP000504634"/>
    </source>
</evidence>
<comment type="subcellular location">
    <subcellularLocation>
        <location evidence="4">Membrane</location>
        <topology evidence="4">Multi-pass membrane protein</topology>
    </subcellularLocation>
</comment>
<feature type="transmembrane region" description="Helical" evidence="4">
    <location>
        <begin position="40"/>
        <end position="60"/>
    </location>
</feature>
<evidence type="ECO:0000313" key="6">
    <source>
        <dbReference type="RefSeq" id="XP_030369532.1"/>
    </source>
</evidence>
<feature type="transmembrane region" description="Helical" evidence="4">
    <location>
        <begin position="115"/>
        <end position="137"/>
    </location>
</feature>
<dbReference type="OrthoDB" id="161814at2759"/>
<reference evidence="6" key="1">
    <citation type="submission" date="2025-08" db="UniProtKB">
        <authorList>
            <consortium name="RefSeq"/>
        </authorList>
    </citation>
    <scope>IDENTIFICATION</scope>
    <source>
        <strain evidence="6">11010-0011.00</strain>
        <tissue evidence="6">Whole body</tissue>
    </source>
</reference>
<protein>
    <recommendedName>
        <fullName evidence="4">Copper transport protein</fullName>
    </recommendedName>
</protein>
<dbReference type="Pfam" id="PF04145">
    <property type="entry name" value="Ctr"/>
    <property type="match status" value="1"/>
</dbReference>
<evidence type="ECO:0000256" key="1">
    <source>
        <dbReference type="ARBA" id="ARBA00022692"/>
    </source>
</evidence>
<dbReference type="PANTHER" id="PTHR12483">
    <property type="entry name" value="SOLUTE CARRIER FAMILY 31 COPPER TRANSPORTERS"/>
    <property type="match status" value="1"/>
</dbReference>
<evidence type="ECO:0000256" key="4">
    <source>
        <dbReference type="RuleBase" id="RU367022"/>
    </source>
</evidence>
<dbReference type="GeneID" id="115620443"/>
<keyword evidence="4" id="KW-0187">Copper transport</keyword>